<evidence type="ECO:0000313" key="2">
    <source>
        <dbReference type="EMBL" id="RJG40281.1"/>
    </source>
</evidence>
<dbReference type="AlphaFoldDB" id="A0A418YBC5"/>
<accession>A0A418YBC5</accession>
<protein>
    <submittedName>
        <fullName evidence="2">Uncharacterized protein</fullName>
    </submittedName>
</protein>
<keyword evidence="3" id="KW-1185">Reference proteome</keyword>
<reference evidence="2 3" key="1">
    <citation type="submission" date="2018-09" db="EMBL/GenBank/DDBJ databases">
        <authorList>
            <person name="Wang F."/>
        </authorList>
    </citation>
    <scope>NUCLEOTIDE SEQUENCE [LARGE SCALE GENOMIC DNA]</scope>
    <source>
        <strain evidence="2 3">PLHSC7-2</strain>
    </source>
</reference>
<keyword evidence="1" id="KW-1133">Transmembrane helix</keyword>
<feature type="transmembrane region" description="Helical" evidence="1">
    <location>
        <begin position="7"/>
        <end position="25"/>
    </location>
</feature>
<comment type="caution">
    <text evidence="2">The sequence shown here is derived from an EMBL/GenBank/DDBJ whole genome shotgun (WGS) entry which is preliminary data.</text>
</comment>
<sequence>MKTLLQAITFATILIIVETIIWLVITERPITTDSMMAFSLSWLALFAFNLHQKTKQALSQYQEK</sequence>
<dbReference type="RefSeq" id="WP_119911825.1">
    <property type="nucleotide sequence ID" value="NZ_QZCH01000025.1"/>
</dbReference>
<keyword evidence="1" id="KW-0472">Membrane</keyword>
<keyword evidence="1" id="KW-0812">Transmembrane</keyword>
<reference evidence="2 3" key="2">
    <citation type="submission" date="2019-01" db="EMBL/GenBank/DDBJ databases">
        <title>Motilimonas pumilus sp. nov., isolated from the gut of sea cucumber (Apostichopus japonicus).</title>
        <authorList>
            <person name="Wang F.-Q."/>
            <person name="Ren L.-H."/>
            <person name="Lin Y.-W."/>
            <person name="Sun G.-H."/>
            <person name="Du Z.-J."/>
            <person name="Zhao J.-X."/>
            <person name="Liu X.-J."/>
            <person name="Liu L.-J."/>
        </authorList>
    </citation>
    <scope>NUCLEOTIDE SEQUENCE [LARGE SCALE GENOMIC DNA]</scope>
    <source>
        <strain evidence="2 3">PLHSC7-2</strain>
    </source>
</reference>
<evidence type="ECO:0000313" key="3">
    <source>
        <dbReference type="Proteomes" id="UP000283255"/>
    </source>
</evidence>
<dbReference type="Proteomes" id="UP000283255">
    <property type="component" value="Unassembled WGS sequence"/>
</dbReference>
<dbReference type="EMBL" id="QZCH01000025">
    <property type="protein sequence ID" value="RJG40281.1"/>
    <property type="molecule type" value="Genomic_DNA"/>
</dbReference>
<proteinExistence type="predicted"/>
<name>A0A418YBC5_9GAMM</name>
<organism evidence="2 3">
    <name type="scientific">Motilimonas pumila</name>
    <dbReference type="NCBI Taxonomy" id="2303987"/>
    <lineage>
        <taxon>Bacteria</taxon>
        <taxon>Pseudomonadati</taxon>
        <taxon>Pseudomonadota</taxon>
        <taxon>Gammaproteobacteria</taxon>
        <taxon>Alteromonadales</taxon>
        <taxon>Alteromonadales genera incertae sedis</taxon>
        <taxon>Motilimonas</taxon>
    </lineage>
</organism>
<gene>
    <name evidence="2" type="ORF">D1Z90_16110</name>
</gene>
<evidence type="ECO:0000256" key="1">
    <source>
        <dbReference type="SAM" id="Phobius"/>
    </source>
</evidence>